<sequence length="625" mass="68101">MVGKLSRLPAEAQTALRQLACLGNIADFTAISIVLGTSEEQVHAALWPTVRQELIERLAGACNFVHDRIQEAAYSLIPEKLRGEAHLRIGRLLAAHVPAEKREEAVFDLVNQLNCGAALITSRQEREQLAELNLIAGKRAKASTAYVSALTCLNAGAALLAEDYCERRHELAFSLEINRPECEFLTGELAAAEERLAALSRRAAKTVERATVACLRVDLHTALDQSSRAIAVALDHLRHLGIDWAPHPTNAEARREYERVWAQLGSRTIESLIDLPLMSDPVSLATLDVLTRIQSPAVYTDANLLAIDRTKQRSVPELKLTGTLQPYEKEFFRKDGSRVSVLIGAAMFEEGASQGVAFVLDLTERKRAEVEAHESERRYHEVQMELAHSNRAATMGQLTASIAHEVQQPIAATATAASAALRWLDASPPNLAEVRCALGHIVNEAMRAGGIVGGIRDLIKKAPPRQDTVDINEALREVVELTGGRSGEERRLSADRIRGGFPLVLGDRVQLQQVMLNLIVNAVEAMTATSHGQRELLIHTAADSSNGVSCAVQDSGPGLPVEGNERVFDPFYTTKAGGLGMGWRSAARSSRRTGGDCGWARMNPTARSLNSQCQLTRSLSHDRIV</sequence>
<accession>A0ABZ0E8M5</accession>
<dbReference type="Proteomes" id="UP001302652">
    <property type="component" value="Chromosome 3"/>
</dbReference>
<keyword evidence="7" id="KW-0547">Nucleotide-binding</keyword>
<dbReference type="InterPro" id="IPR036890">
    <property type="entry name" value="HATPase_C_sf"/>
</dbReference>
<dbReference type="EC" id="2.7.13.3" evidence="2"/>
<feature type="domain" description="Histidine kinase" evidence="5">
    <location>
        <begin position="401"/>
        <end position="596"/>
    </location>
</feature>
<dbReference type="SMART" id="SM00388">
    <property type="entry name" value="HisKA"/>
    <property type="match status" value="1"/>
</dbReference>
<keyword evidence="7" id="KW-0067">ATP-binding</keyword>
<dbReference type="InterPro" id="IPR000700">
    <property type="entry name" value="PAS-assoc_C"/>
</dbReference>
<dbReference type="RefSeq" id="WP_317015168.1">
    <property type="nucleotide sequence ID" value="NZ_CP136511.1"/>
</dbReference>
<dbReference type="Pfam" id="PF02518">
    <property type="entry name" value="HATPase_c"/>
    <property type="match status" value="1"/>
</dbReference>
<evidence type="ECO:0000259" key="6">
    <source>
        <dbReference type="PROSITE" id="PS50113"/>
    </source>
</evidence>
<evidence type="ECO:0000313" key="8">
    <source>
        <dbReference type="Proteomes" id="UP001302652"/>
    </source>
</evidence>
<dbReference type="PROSITE" id="PS50109">
    <property type="entry name" value="HIS_KIN"/>
    <property type="match status" value="1"/>
</dbReference>
<dbReference type="InterPro" id="IPR003594">
    <property type="entry name" value="HATPase_dom"/>
</dbReference>
<name>A0ABZ0E8M5_9BURK</name>
<feature type="domain" description="PAC" evidence="6">
    <location>
        <begin position="325"/>
        <end position="374"/>
    </location>
</feature>
<dbReference type="InterPro" id="IPR003661">
    <property type="entry name" value="HisK_dim/P_dom"/>
</dbReference>
<protein>
    <recommendedName>
        <fullName evidence="2">histidine kinase</fullName>
        <ecNumber evidence="2">2.7.13.3</ecNumber>
    </recommendedName>
</protein>
<dbReference type="Gene3D" id="1.10.287.130">
    <property type="match status" value="1"/>
</dbReference>
<evidence type="ECO:0000313" key="7">
    <source>
        <dbReference type="EMBL" id="WOD13587.1"/>
    </source>
</evidence>
<gene>
    <name evidence="7" type="ORF">RW095_06220</name>
</gene>
<dbReference type="InterPro" id="IPR004358">
    <property type="entry name" value="Sig_transdc_His_kin-like_C"/>
</dbReference>
<dbReference type="PANTHER" id="PTHR43642">
    <property type="entry name" value="HYBRID SIGNAL TRANSDUCTION HISTIDINE KINASE G"/>
    <property type="match status" value="1"/>
</dbReference>
<keyword evidence="4" id="KW-0175">Coiled coil</keyword>
<dbReference type="EMBL" id="CP136511">
    <property type="protein sequence ID" value="WOD13587.1"/>
    <property type="molecule type" value="Genomic_DNA"/>
</dbReference>
<dbReference type="GO" id="GO:0005524">
    <property type="term" value="F:ATP binding"/>
    <property type="evidence" value="ECO:0007669"/>
    <property type="project" value="UniProtKB-KW"/>
</dbReference>
<dbReference type="SUPFAM" id="SSF55874">
    <property type="entry name" value="ATPase domain of HSP90 chaperone/DNA topoisomerase II/histidine kinase"/>
    <property type="match status" value="1"/>
</dbReference>
<organism evidence="7 8">
    <name type="scientific">Paraburkholderia kirstenboschensis</name>
    <dbReference type="NCBI Taxonomy" id="1245436"/>
    <lineage>
        <taxon>Bacteria</taxon>
        <taxon>Pseudomonadati</taxon>
        <taxon>Pseudomonadota</taxon>
        <taxon>Betaproteobacteria</taxon>
        <taxon>Burkholderiales</taxon>
        <taxon>Burkholderiaceae</taxon>
        <taxon>Paraburkholderia</taxon>
    </lineage>
</organism>
<evidence type="ECO:0000256" key="1">
    <source>
        <dbReference type="ARBA" id="ARBA00000085"/>
    </source>
</evidence>
<keyword evidence="8" id="KW-1185">Reference proteome</keyword>
<feature type="coiled-coil region" evidence="4">
    <location>
        <begin position="182"/>
        <end position="209"/>
    </location>
</feature>
<dbReference type="PRINTS" id="PR00344">
    <property type="entry name" value="BCTRLSENSOR"/>
</dbReference>
<dbReference type="SMART" id="SM00387">
    <property type="entry name" value="HATPase_c"/>
    <property type="match status" value="1"/>
</dbReference>
<dbReference type="PROSITE" id="PS50113">
    <property type="entry name" value="PAC"/>
    <property type="match status" value="1"/>
</dbReference>
<evidence type="ECO:0000256" key="3">
    <source>
        <dbReference type="ARBA" id="ARBA00022553"/>
    </source>
</evidence>
<reference evidence="7 8" key="1">
    <citation type="submission" date="2023-10" db="EMBL/GenBank/DDBJ databases">
        <title>Surface-active antibiotics is a multifunctional adaptation for post-fire microbes.</title>
        <authorList>
            <person name="Liu M.D."/>
            <person name="Du Y."/>
            <person name="Koupaei S.K."/>
            <person name="Kim N.R."/>
            <person name="Zhang W."/>
            <person name="Traxler M.F."/>
        </authorList>
    </citation>
    <scope>NUCLEOTIDE SEQUENCE [LARGE SCALE GENOMIC DNA]</scope>
    <source>
        <strain evidence="7 8">F3</strain>
    </source>
</reference>
<keyword evidence="3" id="KW-0597">Phosphoprotein</keyword>
<dbReference type="InterPro" id="IPR053159">
    <property type="entry name" value="Hybrid_Histidine_Kinase"/>
</dbReference>
<evidence type="ECO:0000256" key="2">
    <source>
        <dbReference type="ARBA" id="ARBA00012438"/>
    </source>
</evidence>
<evidence type="ECO:0000259" key="5">
    <source>
        <dbReference type="PROSITE" id="PS50109"/>
    </source>
</evidence>
<evidence type="ECO:0000256" key="4">
    <source>
        <dbReference type="SAM" id="Coils"/>
    </source>
</evidence>
<dbReference type="Gene3D" id="3.30.450.20">
    <property type="entry name" value="PAS domain"/>
    <property type="match status" value="1"/>
</dbReference>
<comment type="catalytic activity">
    <reaction evidence="1">
        <text>ATP + protein L-histidine = ADP + protein N-phospho-L-histidine.</text>
        <dbReference type="EC" id="2.7.13.3"/>
    </reaction>
</comment>
<dbReference type="InterPro" id="IPR036097">
    <property type="entry name" value="HisK_dim/P_sf"/>
</dbReference>
<dbReference type="PANTHER" id="PTHR43642:SF1">
    <property type="entry name" value="HYBRID SIGNAL TRANSDUCTION HISTIDINE KINASE G"/>
    <property type="match status" value="1"/>
</dbReference>
<proteinExistence type="predicted"/>
<dbReference type="InterPro" id="IPR005467">
    <property type="entry name" value="His_kinase_dom"/>
</dbReference>
<dbReference type="SUPFAM" id="SSF47384">
    <property type="entry name" value="Homodimeric domain of signal transducing histidine kinase"/>
    <property type="match status" value="1"/>
</dbReference>
<dbReference type="Gene3D" id="3.30.565.10">
    <property type="entry name" value="Histidine kinase-like ATPase, C-terminal domain"/>
    <property type="match status" value="1"/>
</dbReference>